<dbReference type="PANTHER" id="PTHR28260">
    <property type="entry name" value="SPINDLE POLE BODY COMPONENT SPC105"/>
    <property type="match status" value="1"/>
</dbReference>
<feature type="compositionally biased region" description="Polar residues" evidence="1">
    <location>
        <begin position="273"/>
        <end position="288"/>
    </location>
</feature>
<keyword evidence="3" id="KW-1185">Reference proteome</keyword>
<feature type="compositionally biased region" description="Polar residues" evidence="1">
    <location>
        <begin position="323"/>
        <end position="340"/>
    </location>
</feature>
<feature type="compositionally biased region" description="Basic residues" evidence="1">
    <location>
        <begin position="10"/>
        <end position="22"/>
    </location>
</feature>
<evidence type="ECO:0000313" key="3">
    <source>
        <dbReference type="Proteomes" id="UP001391051"/>
    </source>
</evidence>
<dbReference type="Proteomes" id="UP001391051">
    <property type="component" value="Unassembled WGS sequence"/>
</dbReference>
<proteinExistence type="predicted"/>
<feature type="compositionally biased region" description="Basic residues" evidence="1">
    <location>
        <begin position="499"/>
        <end position="510"/>
    </location>
</feature>
<dbReference type="GeneID" id="92072431"/>
<dbReference type="SMART" id="SM01315">
    <property type="entry name" value="Spc7_N"/>
    <property type="match status" value="1"/>
</dbReference>
<sequence>MGDVTLPPTRRPRKSTGHSPVRKRIEKENITVDVASSLAGNGGRKKSRSKSIGPGGLDVLKSGSGNRRVSLAAPARPPPRSILKPTVPILPEIPPHKPKSRIPQSSAHLQGAENTPSPFQNGDHNSSGTKVALRTEEEQQAAAREREEKERLEMEKEIKDRREARRKSLANRRVSFAAEATLHTFHEVEDMQDSTTSTDSTRRASSLAAQPSAPEPTQPETEPTDPPSTPPEQVEEPVPDTPEHQRDLHQKKNRRSSALSSMSFNNGDDDHTIASTIYSSDSEGTDGSTEIHEEIHSDDGSDSDVDGTTMDLVVDEVTGTSVASGITARSVSPDGTNNTLDDALRLASRQAQTQSIDEEEEIIPSFGWARKPAPKKDSPEQHQPSQSYRPYDGPNEDTVDQSEMDMDMDMDFTNAMGGILKASNAAEEDIQDDEIPQNPGDVSSTDDTTMDLTMAIGAIRKNNNVQDFEVESNADNEDMSMELTTAMGAVLPPGTGGPSKRKSLPSRRRTLTAANDENTMDMTVGLGRILPAPQAGDDEEEEEATMGMDMTMAMGGIFKGGFPG</sequence>
<dbReference type="PANTHER" id="PTHR28260:SF1">
    <property type="entry name" value="SPINDLE POLE BODY COMPONENT SPC105"/>
    <property type="match status" value="1"/>
</dbReference>
<dbReference type="RefSeq" id="XP_066704433.1">
    <property type="nucleotide sequence ID" value="XM_066839369.1"/>
</dbReference>
<gene>
    <name evidence="2" type="ORF">PG986_003147</name>
</gene>
<feature type="compositionally biased region" description="Low complexity" evidence="1">
    <location>
        <begin position="193"/>
        <end position="212"/>
    </location>
</feature>
<feature type="compositionally biased region" description="Basic and acidic residues" evidence="1">
    <location>
        <begin position="289"/>
        <end position="299"/>
    </location>
</feature>
<feature type="compositionally biased region" description="Polar residues" evidence="1">
    <location>
        <begin position="102"/>
        <end position="129"/>
    </location>
</feature>
<dbReference type="EMBL" id="JAQQWE010000002">
    <property type="protein sequence ID" value="KAK7962322.1"/>
    <property type="molecule type" value="Genomic_DNA"/>
</dbReference>
<reference evidence="2 3" key="1">
    <citation type="submission" date="2023-01" db="EMBL/GenBank/DDBJ databases">
        <title>Analysis of 21 Apiospora genomes using comparative genomics revels a genus with tremendous synthesis potential of carbohydrate active enzymes and secondary metabolites.</title>
        <authorList>
            <person name="Sorensen T."/>
        </authorList>
    </citation>
    <scope>NUCLEOTIDE SEQUENCE [LARGE SCALE GENOMIC DNA]</scope>
    <source>
        <strain evidence="2 3">CBS 24483</strain>
    </source>
</reference>
<feature type="compositionally biased region" description="Basic and acidic residues" evidence="1">
    <location>
        <begin position="241"/>
        <end position="250"/>
    </location>
</feature>
<evidence type="ECO:0000313" key="2">
    <source>
        <dbReference type="EMBL" id="KAK7962322.1"/>
    </source>
</evidence>
<feature type="region of interest" description="Disordered" evidence="1">
    <location>
        <begin position="1"/>
        <end position="309"/>
    </location>
</feature>
<feature type="compositionally biased region" description="Basic and acidic residues" evidence="1">
    <location>
        <begin position="133"/>
        <end position="163"/>
    </location>
</feature>
<dbReference type="InterPro" id="IPR033338">
    <property type="entry name" value="Spc105/Spc7"/>
</dbReference>
<protein>
    <submittedName>
        <fullName evidence="2">Chromosome segregation protein (Spc7 kinetochore protein)</fullName>
    </submittedName>
</protein>
<dbReference type="Pfam" id="PF15402">
    <property type="entry name" value="MELT_2"/>
    <property type="match status" value="5"/>
</dbReference>
<organism evidence="2 3">
    <name type="scientific">Apiospora aurea</name>
    <dbReference type="NCBI Taxonomy" id="335848"/>
    <lineage>
        <taxon>Eukaryota</taxon>
        <taxon>Fungi</taxon>
        <taxon>Dikarya</taxon>
        <taxon>Ascomycota</taxon>
        <taxon>Pezizomycotina</taxon>
        <taxon>Sordariomycetes</taxon>
        <taxon>Xylariomycetidae</taxon>
        <taxon>Amphisphaeriales</taxon>
        <taxon>Apiosporaceae</taxon>
        <taxon>Apiospora</taxon>
    </lineage>
</organism>
<accession>A0ABR1QRQ4</accession>
<name>A0ABR1QRQ4_9PEZI</name>
<evidence type="ECO:0000256" key="1">
    <source>
        <dbReference type="SAM" id="MobiDB-lite"/>
    </source>
</evidence>
<comment type="caution">
    <text evidence="2">The sequence shown here is derived from an EMBL/GenBank/DDBJ whole genome shotgun (WGS) entry which is preliminary data.</text>
</comment>
<feature type="region of interest" description="Disordered" evidence="1">
    <location>
        <begin position="323"/>
        <end position="402"/>
    </location>
</feature>
<feature type="compositionally biased region" description="Polar residues" evidence="1">
    <location>
        <begin position="256"/>
        <end position="266"/>
    </location>
</feature>
<feature type="region of interest" description="Disordered" evidence="1">
    <location>
        <begin position="489"/>
        <end position="522"/>
    </location>
</feature>